<accession>A0A318J1J9</accession>
<dbReference type="SMART" id="SM00635">
    <property type="entry name" value="BID_2"/>
    <property type="match status" value="5"/>
</dbReference>
<feature type="signal peptide" evidence="1">
    <location>
        <begin position="1"/>
        <end position="21"/>
    </location>
</feature>
<protein>
    <recommendedName>
        <fullName evidence="2">BIG2 domain-containing protein</fullName>
    </recommendedName>
</protein>
<dbReference type="AlphaFoldDB" id="A0A318J1J9"/>
<dbReference type="Gene3D" id="2.60.40.1080">
    <property type="match status" value="2"/>
</dbReference>
<evidence type="ECO:0000259" key="2">
    <source>
        <dbReference type="SMART" id="SM00635"/>
    </source>
</evidence>
<gene>
    <name evidence="3" type="ORF">DFR42_10553</name>
</gene>
<evidence type="ECO:0000313" key="3">
    <source>
        <dbReference type="EMBL" id="PXX42395.1"/>
    </source>
</evidence>
<feature type="domain" description="BIG2" evidence="2">
    <location>
        <begin position="272"/>
        <end position="347"/>
    </location>
</feature>
<name>A0A318J1J9_9BURK</name>
<dbReference type="RefSeq" id="WP_110255957.1">
    <property type="nucleotide sequence ID" value="NZ_QJKB01000005.1"/>
</dbReference>
<keyword evidence="4" id="KW-1185">Reference proteome</keyword>
<dbReference type="Proteomes" id="UP000247792">
    <property type="component" value="Unassembled WGS sequence"/>
</dbReference>
<feature type="domain" description="BIG2" evidence="2">
    <location>
        <begin position="32"/>
        <end position="106"/>
    </location>
</feature>
<feature type="domain" description="BIG2" evidence="2">
    <location>
        <begin position="353"/>
        <end position="426"/>
    </location>
</feature>
<sequence length="790" mass="76010">MMKYIRGLFALLLLIGLTACGGGGGSPGSTTNVKFFTTAPDSITIAPGASQTFTIGGGIPGYQANSSTAAASVSISGTTLTITGSGGGSATVTVKDSTGAFVTISVKVGTGLDLFTTAPSDVIVGVGAQSSEFTIGGGSAVYAVTSGNSAIAQVVSSGNRFVIVGVTGGKTVVSVKDTIGGVVNINVTVGSADPLFSTAAGDISLGVGAATTYTVGGGAGPYTVGSSNVAVATASISGTKLTITGVSVGTASVVIRDATTGNVTIKVTVGSTADLFTSAPAALVVGIGTSTPTFTIGGGSQIYTISSSNTQIATVGINGNKFTITGISAGTAQVVVRDSNGQISPIAVTVGSGAKFYTTAPTAITLTANGSGTYVLGGGSAPYTATSSNTAVVTTAVSGNNLTLTGVASGTATVVLRDAAGDVIPLSITLGSGTVNAIFTTAPSTVTIAIGASPAYQIGGGVAPYSISSSNVGIATATLTGSNFTITGIATGTANIVVKDAAGIPVTIIVNVGAGAVVPLYTSAPGTITLAPGAAPTYVIGGGSSPYSASSSDTKVATVAISGSAMTITGVAAGTATVRIVDNLGTPLTVVVNVISGVNSPLSVAPGTISGFVGDTVTIRVDGGSAPYTAVSSIPANGTITSGAALSGAGNITVLLARIGTTSVVVTDAKGTVSAVSISIAAQTSNMVLSPVAWNINETNTAVIPLTISGGNGPFQVFTSNTLLSTVDGTSPDPVNPLTFNGRTINVSLGTLGARCVAADTAVTITVKDSVNATTTSVMTIKDLNGGAGC</sequence>
<evidence type="ECO:0000256" key="1">
    <source>
        <dbReference type="SAM" id="SignalP"/>
    </source>
</evidence>
<reference evidence="3 4" key="1">
    <citation type="submission" date="2018-05" db="EMBL/GenBank/DDBJ databases">
        <title>Genomic Encyclopedia of Type Strains, Phase IV (KMG-IV): sequencing the most valuable type-strain genomes for metagenomic binning, comparative biology and taxonomic classification.</title>
        <authorList>
            <person name="Goeker M."/>
        </authorList>
    </citation>
    <scope>NUCLEOTIDE SEQUENCE [LARGE SCALE GENOMIC DNA]</scope>
    <source>
        <strain evidence="3 4">DSM 19792</strain>
    </source>
</reference>
<dbReference type="EMBL" id="QJKB01000005">
    <property type="protein sequence ID" value="PXX42395.1"/>
    <property type="molecule type" value="Genomic_DNA"/>
</dbReference>
<dbReference type="PROSITE" id="PS51257">
    <property type="entry name" value="PROKAR_LIPOPROTEIN"/>
    <property type="match status" value="1"/>
</dbReference>
<feature type="chain" id="PRO_5016292520" description="BIG2 domain-containing protein" evidence="1">
    <location>
        <begin position="22"/>
        <end position="790"/>
    </location>
</feature>
<dbReference type="OrthoDB" id="8807767at2"/>
<organism evidence="3 4">
    <name type="scientific">Undibacterium pigrum</name>
    <dbReference type="NCBI Taxonomy" id="401470"/>
    <lineage>
        <taxon>Bacteria</taxon>
        <taxon>Pseudomonadati</taxon>
        <taxon>Pseudomonadota</taxon>
        <taxon>Betaproteobacteria</taxon>
        <taxon>Burkholderiales</taxon>
        <taxon>Oxalobacteraceae</taxon>
        <taxon>Undibacterium</taxon>
    </lineage>
</organism>
<dbReference type="InterPro" id="IPR003343">
    <property type="entry name" value="Big_2"/>
</dbReference>
<evidence type="ECO:0000313" key="4">
    <source>
        <dbReference type="Proteomes" id="UP000247792"/>
    </source>
</evidence>
<feature type="domain" description="BIG2" evidence="2">
    <location>
        <begin position="517"/>
        <end position="592"/>
    </location>
</feature>
<proteinExistence type="predicted"/>
<feature type="domain" description="BIG2" evidence="2">
    <location>
        <begin position="435"/>
        <end position="510"/>
    </location>
</feature>
<keyword evidence="1" id="KW-0732">Signal</keyword>
<comment type="caution">
    <text evidence="3">The sequence shown here is derived from an EMBL/GenBank/DDBJ whole genome shotgun (WGS) entry which is preliminary data.</text>
</comment>